<accession>A0A9D1QR19</accession>
<evidence type="ECO:0000256" key="8">
    <source>
        <dbReference type="ARBA" id="ARBA00023239"/>
    </source>
</evidence>
<dbReference type="SUPFAM" id="SSF117856">
    <property type="entry name" value="AF0104/ALDC/Ptd012-like"/>
    <property type="match status" value="1"/>
</dbReference>
<dbReference type="PANTHER" id="PTHR35524:SF1">
    <property type="entry name" value="ALPHA-ACETOLACTATE DECARBOXYLASE"/>
    <property type="match status" value="1"/>
</dbReference>
<dbReference type="PIRSF" id="PIRSF001332">
    <property type="entry name" value="Acetolac_decarb"/>
    <property type="match status" value="1"/>
</dbReference>
<reference evidence="10" key="2">
    <citation type="submission" date="2021-04" db="EMBL/GenBank/DDBJ databases">
        <authorList>
            <person name="Gilroy R."/>
        </authorList>
    </citation>
    <scope>NUCLEOTIDE SEQUENCE</scope>
    <source>
        <strain evidence="10">ChiHejej3B27-2180</strain>
    </source>
</reference>
<dbReference type="EC" id="4.1.1.5" evidence="4 9"/>
<comment type="pathway">
    <text evidence="2 9">Polyol metabolism; (R,R)-butane-2,3-diol biosynthesis; (R,R)-butane-2,3-diol from pyruvate: step 2/3.</text>
</comment>
<sequence>MNTLYEHGTLAMLMAKNLAGTITLEELLKHGSCGLGTFEGLDGEVMILDNEVYQADSTGAVHHVTDMSTTLPFASVHFPKDLHSVTVGNVDFDLLNKQFVHDHQLQNVFAALRLHGTLADVLIRIAPKQERPYPSLLKVAQGQPTFSRQNIIGTVFGYYAPAAFGSITAAGWHLHFLSDDRQFEGHLLSFNAKTLSGDYEIFDQLDQHFPVNNREFRQSDVDLQSLREGIAKSEGHQD</sequence>
<comment type="catalytic activity">
    <reaction evidence="1 9">
        <text>(2S)-2-acetolactate + H(+) = (R)-acetoin + CO2</text>
        <dbReference type="Rhea" id="RHEA:21580"/>
        <dbReference type="ChEBI" id="CHEBI:15378"/>
        <dbReference type="ChEBI" id="CHEBI:15686"/>
        <dbReference type="ChEBI" id="CHEBI:16526"/>
        <dbReference type="ChEBI" id="CHEBI:58476"/>
        <dbReference type="EC" id="4.1.1.5"/>
    </reaction>
</comment>
<evidence type="ECO:0000256" key="1">
    <source>
        <dbReference type="ARBA" id="ARBA00001784"/>
    </source>
</evidence>
<name>A0A9D1QR19_9LACO</name>
<gene>
    <name evidence="10" type="primary">budA</name>
    <name evidence="10" type="ORF">H9876_04500</name>
</gene>
<dbReference type="CDD" id="cd17299">
    <property type="entry name" value="acetolactate_decarboxylase"/>
    <property type="match status" value="1"/>
</dbReference>
<protein>
    <recommendedName>
        <fullName evidence="5 9">Alpha-acetolactate decarboxylase</fullName>
        <ecNumber evidence="4 9">4.1.1.5</ecNumber>
    </recommendedName>
</protein>
<keyword evidence="6 9" id="KW-0210">Decarboxylase</keyword>
<evidence type="ECO:0000256" key="5">
    <source>
        <dbReference type="ARBA" id="ARBA00020164"/>
    </source>
</evidence>
<dbReference type="GO" id="GO:0047605">
    <property type="term" value="F:acetolactate decarboxylase activity"/>
    <property type="evidence" value="ECO:0007669"/>
    <property type="project" value="UniProtKB-UniRule"/>
</dbReference>
<keyword evidence="7 9" id="KW-0005">Acetoin biosynthesis</keyword>
<evidence type="ECO:0000313" key="10">
    <source>
        <dbReference type="EMBL" id="HIW70615.1"/>
    </source>
</evidence>
<proteinExistence type="inferred from homology"/>
<dbReference type="Pfam" id="PF03306">
    <property type="entry name" value="AAL_decarboxy"/>
    <property type="match status" value="1"/>
</dbReference>
<dbReference type="GO" id="GO:0045151">
    <property type="term" value="P:acetoin biosynthetic process"/>
    <property type="evidence" value="ECO:0007669"/>
    <property type="project" value="UniProtKB-UniRule"/>
</dbReference>
<dbReference type="PANTHER" id="PTHR35524">
    <property type="entry name" value="ALPHA-ACETOLACTATE DECARBOXYLASE"/>
    <property type="match status" value="1"/>
</dbReference>
<evidence type="ECO:0000256" key="3">
    <source>
        <dbReference type="ARBA" id="ARBA00007106"/>
    </source>
</evidence>
<comment type="caution">
    <text evidence="10">The sequence shown here is derived from an EMBL/GenBank/DDBJ whole genome shotgun (WGS) entry which is preliminary data.</text>
</comment>
<evidence type="ECO:0000256" key="9">
    <source>
        <dbReference type="PIRNR" id="PIRNR001332"/>
    </source>
</evidence>
<dbReference type="Gene3D" id="3.30.1330.80">
    <property type="entry name" value="Hypothetical protein, similar to alpha- acetolactate decarboxylase, domain 2"/>
    <property type="match status" value="2"/>
</dbReference>
<dbReference type="Proteomes" id="UP000886878">
    <property type="component" value="Unassembled WGS sequence"/>
</dbReference>
<evidence type="ECO:0000256" key="2">
    <source>
        <dbReference type="ARBA" id="ARBA00005170"/>
    </source>
</evidence>
<organism evidence="10 11">
    <name type="scientific">Candidatus Limosilactobacillus merdipullorum</name>
    <dbReference type="NCBI Taxonomy" id="2838653"/>
    <lineage>
        <taxon>Bacteria</taxon>
        <taxon>Bacillati</taxon>
        <taxon>Bacillota</taxon>
        <taxon>Bacilli</taxon>
        <taxon>Lactobacillales</taxon>
        <taxon>Lactobacillaceae</taxon>
        <taxon>Limosilactobacillus</taxon>
    </lineage>
</organism>
<dbReference type="NCBIfam" id="TIGR01252">
    <property type="entry name" value="acetolac_decarb"/>
    <property type="match status" value="1"/>
</dbReference>
<evidence type="ECO:0000256" key="4">
    <source>
        <dbReference type="ARBA" id="ARBA00013204"/>
    </source>
</evidence>
<evidence type="ECO:0000256" key="6">
    <source>
        <dbReference type="ARBA" id="ARBA00022793"/>
    </source>
</evidence>
<dbReference type="EMBL" id="DXGK01000092">
    <property type="protein sequence ID" value="HIW70615.1"/>
    <property type="molecule type" value="Genomic_DNA"/>
</dbReference>
<dbReference type="AlphaFoldDB" id="A0A9D1QR19"/>
<reference evidence="10" key="1">
    <citation type="journal article" date="2021" name="PeerJ">
        <title>Extensive microbial diversity within the chicken gut microbiome revealed by metagenomics and culture.</title>
        <authorList>
            <person name="Gilroy R."/>
            <person name="Ravi A."/>
            <person name="Getino M."/>
            <person name="Pursley I."/>
            <person name="Horton D.L."/>
            <person name="Alikhan N.F."/>
            <person name="Baker D."/>
            <person name="Gharbi K."/>
            <person name="Hall N."/>
            <person name="Watson M."/>
            <person name="Adriaenssens E.M."/>
            <person name="Foster-Nyarko E."/>
            <person name="Jarju S."/>
            <person name="Secka A."/>
            <person name="Antonio M."/>
            <person name="Oren A."/>
            <person name="Chaudhuri R.R."/>
            <person name="La Ragione R."/>
            <person name="Hildebrand F."/>
            <person name="Pallen M.J."/>
        </authorList>
    </citation>
    <scope>NUCLEOTIDE SEQUENCE</scope>
    <source>
        <strain evidence="10">ChiHejej3B27-2180</strain>
    </source>
</reference>
<dbReference type="InterPro" id="IPR005128">
    <property type="entry name" value="Acetolactate_a_deCO2ase"/>
</dbReference>
<keyword evidence="8 9" id="KW-0456">Lyase</keyword>
<comment type="similarity">
    <text evidence="3 9">Belongs to the alpha-acetolactate decarboxylase family.</text>
</comment>
<evidence type="ECO:0000313" key="11">
    <source>
        <dbReference type="Proteomes" id="UP000886878"/>
    </source>
</evidence>
<evidence type="ECO:0000256" key="7">
    <source>
        <dbReference type="ARBA" id="ARBA00023061"/>
    </source>
</evidence>